<evidence type="ECO:0000256" key="2">
    <source>
        <dbReference type="SAM" id="SignalP"/>
    </source>
</evidence>
<organism evidence="4 5">
    <name type="scientific">Corynebacterium terpenotabidum Y-11</name>
    <dbReference type="NCBI Taxonomy" id="1200352"/>
    <lineage>
        <taxon>Bacteria</taxon>
        <taxon>Bacillati</taxon>
        <taxon>Actinomycetota</taxon>
        <taxon>Actinomycetes</taxon>
        <taxon>Mycobacteriales</taxon>
        <taxon>Corynebacteriaceae</taxon>
        <taxon>Corynebacterium</taxon>
    </lineage>
</organism>
<dbReference type="GO" id="GO:1904680">
    <property type="term" value="F:peptide transmembrane transporter activity"/>
    <property type="evidence" value="ECO:0007669"/>
    <property type="project" value="TreeGrafter"/>
</dbReference>
<dbReference type="PATRIC" id="fig|1200352.3.peg.1240"/>
<dbReference type="KEGG" id="cter:A606_06105"/>
<dbReference type="EMBL" id="CP003696">
    <property type="protein sequence ID" value="AGP30868.1"/>
    <property type="molecule type" value="Genomic_DNA"/>
</dbReference>
<name>S4XJX6_9CORY</name>
<accession>S4XJX6</accession>
<dbReference type="OrthoDB" id="7888869at2"/>
<evidence type="ECO:0000259" key="3">
    <source>
        <dbReference type="Pfam" id="PF00496"/>
    </source>
</evidence>
<dbReference type="RefSeq" id="WP_020441229.1">
    <property type="nucleotide sequence ID" value="NC_021663.1"/>
</dbReference>
<keyword evidence="5" id="KW-1185">Reference proteome</keyword>
<dbReference type="HOGENOM" id="CLU_017028_11_2_11"/>
<evidence type="ECO:0000256" key="1">
    <source>
        <dbReference type="SAM" id="MobiDB-lite"/>
    </source>
</evidence>
<feature type="signal peptide" evidence="2">
    <location>
        <begin position="1"/>
        <end position="28"/>
    </location>
</feature>
<feature type="region of interest" description="Disordered" evidence="1">
    <location>
        <begin position="519"/>
        <end position="541"/>
    </location>
</feature>
<dbReference type="Proteomes" id="UP000014809">
    <property type="component" value="Chromosome"/>
</dbReference>
<dbReference type="PANTHER" id="PTHR30290:SF65">
    <property type="entry name" value="MONOACYL PHOSPHATIDYLINOSITOL TETRAMANNOSIDE-BINDING PROTEIN LPQW-RELATED"/>
    <property type="match status" value="1"/>
</dbReference>
<reference evidence="4 5" key="1">
    <citation type="submission" date="2012-06" db="EMBL/GenBank/DDBJ databases">
        <title>Complete genome sequence of Corynebacterium terpenotabidum Y-11 (=DSM 44721).</title>
        <authorList>
            <person name="Ruckert C."/>
            <person name="Albersmeier A."/>
            <person name="Al-Dilaimi A."/>
            <person name="Szczepanowski R."/>
            <person name="Kalinowski J."/>
        </authorList>
    </citation>
    <scope>NUCLEOTIDE SEQUENCE [LARGE SCALE GENOMIC DNA]</scope>
    <source>
        <strain evidence="4 5">Y-11</strain>
    </source>
</reference>
<sequence length="541" mass="55108">MTRSFSSGIGRRAGATVLVAATTAGMLAACGDSGFGDGGSGTGDFTYVLNSPLLTTNAASILGTATGAASLSARLYPGAFLPGPGNRLLPNSDLVTATPLADQPDVVDYTIADTASYSDGAPVVCDDFLLRWVAALRTDLFATGDSLLSRVTNITCEAGARNFRVELDEGFGTRYRELFGAGEILPSHTVAATAGVGSVVEAVDAGDEAALTGLGTAWSTTFDLTATDPSTVPTFGPFRIEERSEDGSLLLSGNPEWTGDRPGLDRIRVRPGGSLTPALDGEASVTDAAVTAGIASDADLTDAGLTVSREAGNRTDGLTLAATGVFETADARRAFAACIDRTALGTAVSTAIGVEVQPFALRIAQPGSPAATALESTAAASSVHDPQLTSSTLDGTTVRIGYAADQPRYVAEVEAIAASCSGGGVTVVGVPLDTAALETPGAAGTDYDALLETRTSYGRNPTATVSPGSTVSQLRGAEEALAEDTLTVPLLVEPRLVVTAADVDGVSDSGTDLGLSWNMDRWTSSDHPVTERPEADSTEEK</sequence>
<dbReference type="InterPro" id="IPR000914">
    <property type="entry name" value="SBP_5_dom"/>
</dbReference>
<dbReference type="STRING" id="1200352.A606_06105"/>
<keyword evidence="2" id="KW-0732">Signal</keyword>
<feature type="compositionally biased region" description="Basic and acidic residues" evidence="1">
    <location>
        <begin position="528"/>
        <end position="541"/>
    </location>
</feature>
<dbReference type="eggNOG" id="COG4166">
    <property type="taxonomic scope" value="Bacteria"/>
</dbReference>
<gene>
    <name evidence="4" type="ORF">A606_06105</name>
</gene>
<dbReference type="Pfam" id="PF00496">
    <property type="entry name" value="SBP_bac_5"/>
    <property type="match status" value="1"/>
</dbReference>
<evidence type="ECO:0000313" key="5">
    <source>
        <dbReference type="Proteomes" id="UP000014809"/>
    </source>
</evidence>
<dbReference type="InterPro" id="IPR039424">
    <property type="entry name" value="SBP_5"/>
</dbReference>
<evidence type="ECO:0000313" key="4">
    <source>
        <dbReference type="EMBL" id="AGP30868.1"/>
    </source>
</evidence>
<dbReference type="Gene3D" id="3.10.105.10">
    <property type="entry name" value="Dipeptide-binding Protein, Domain 3"/>
    <property type="match status" value="1"/>
</dbReference>
<proteinExistence type="predicted"/>
<dbReference type="SUPFAM" id="SSF53850">
    <property type="entry name" value="Periplasmic binding protein-like II"/>
    <property type="match status" value="1"/>
</dbReference>
<dbReference type="GO" id="GO:0015833">
    <property type="term" value="P:peptide transport"/>
    <property type="evidence" value="ECO:0007669"/>
    <property type="project" value="TreeGrafter"/>
</dbReference>
<feature type="chain" id="PRO_5038660444" description="Solute-binding protein family 5 domain-containing protein" evidence="2">
    <location>
        <begin position="29"/>
        <end position="541"/>
    </location>
</feature>
<dbReference type="AlphaFoldDB" id="S4XJX6"/>
<dbReference type="Gene3D" id="3.40.190.10">
    <property type="entry name" value="Periplasmic binding protein-like II"/>
    <property type="match status" value="1"/>
</dbReference>
<protein>
    <recommendedName>
        <fullName evidence="3">Solute-binding protein family 5 domain-containing protein</fullName>
    </recommendedName>
</protein>
<feature type="domain" description="Solute-binding protein family 5" evidence="3">
    <location>
        <begin position="105"/>
        <end position="452"/>
    </location>
</feature>
<dbReference type="PANTHER" id="PTHR30290">
    <property type="entry name" value="PERIPLASMIC BINDING COMPONENT OF ABC TRANSPORTER"/>
    <property type="match status" value="1"/>
</dbReference>
<dbReference type="PROSITE" id="PS51257">
    <property type="entry name" value="PROKAR_LIPOPROTEIN"/>
    <property type="match status" value="1"/>
</dbReference>